<reference evidence="23 24" key="1">
    <citation type="submission" date="2024-09" db="EMBL/GenBank/DDBJ databases">
        <title>Chromosome-scale assembly of Riccia sorocarpa.</title>
        <authorList>
            <person name="Paukszto L."/>
        </authorList>
    </citation>
    <scope>NUCLEOTIDE SEQUENCE [LARGE SCALE GENOMIC DNA]</scope>
    <source>
        <strain evidence="23">LP-2024</strain>
        <tissue evidence="23">Aerial parts of the thallus</tissue>
    </source>
</reference>
<feature type="region of interest" description="Disordered" evidence="16">
    <location>
        <begin position="1"/>
        <end position="29"/>
    </location>
</feature>
<dbReference type="GO" id="GO:0046872">
    <property type="term" value="F:metal ion binding"/>
    <property type="evidence" value="ECO:0007669"/>
    <property type="project" value="UniProtKB-KW"/>
</dbReference>
<accession>A0ABD3GLY4</accession>
<dbReference type="Proteomes" id="UP001633002">
    <property type="component" value="Unassembled WGS sequence"/>
</dbReference>
<dbReference type="InterPro" id="IPR001650">
    <property type="entry name" value="Helicase_C-like"/>
</dbReference>
<dbReference type="GO" id="GO:0003723">
    <property type="term" value="F:RNA binding"/>
    <property type="evidence" value="ECO:0007669"/>
    <property type="project" value="UniProtKB-UniRule"/>
</dbReference>
<keyword evidence="13" id="KW-0464">Manganese</keyword>
<keyword evidence="12 15" id="KW-0694">RNA-binding</keyword>
<dbReference type="PANTHER" id="PTHR14950">
    <property type="entry name" value="DICER-RELATED"/>
    <property type="match status" value="1"/>
</dbReference>
<dbReference type="PROSITE" id="PS51327">
    <property type="entry name" value="DICER_DSRBF"/>
    <property type="match status" value="1"/>
</dbReference>
<dbReference type="SUPFAM" id="SSF52540">
    <property type="entry name" value="P-loop containing nucleoside triphosphate hydrolases"/>
    <property type="match status" value="1"/>
</dbReference>
<evidence type="ECO:0000256" key="4">
    <source>
        <dbReference type="ARBA" id="ARBA00022723"/>
    </source>
</evidence>
<dbReference type="CDD" id="cd18034">
    <property type="entry name" value="DEXHc_dicer"/>
    <property type="match status" value="1"/>
</dbReference>
<dbReference type="InterPro" id="IPR036389">
    <property type="entry name" value="RNase_III_sf"/>
</dbReference>
<gene>
    <name evidence="23" type="ORF">R1sor_023178</name>
</gene>
<feature type="domain" description="PAZ" evidence="19">
    <location>
        <begin position="889"/>
        <end position="1002"/>
    </location>
</feature>
<dbReference type="GO" id="GO:0005524">
    <property type="term" value="F:ATP binding"/>
    <property type="evidence" value="ECO:0007669"/>
    <property type="project" value="UniProtKB-KW"/>
</dbReference>
<dbReference type="InterPro" id="IPR027417">
    <property type="entry name" value="P-loop_NTPase"/>
</dbReference>
<dbReference type="PROSITE" id="PS50821">
    <property type="entry name" value="PAZ"/>
    <property type="match status" value="1"/>
</dbReference>
<keyword evidence="6" id="KW-0547">Nucleotide-binding</keyword>
<keyword evidence="8" id="KW-0378">Hydrolase</keyword>
<dbReference type="SUPFAM" id="SSF54768">
    <property type="entry name" value="dsRNA-binding domain-like"/>
    <property type="match status" value="2"/>
</dbReference>
<keyword evidence="7" id="KW-0255">Endonuclease</keyword>
<dbReference type="GO" id="GO:0010267">
    <property type="term" value="P:ta-siRNA processing"/>
    <property type="evidence" value="ECO:0007669"/>
    <property type="project" value="UniProtKB-ARBA"/>
</dbReference>
<evidence type="ECO:0000313" key="24">
    <source>
        <dbReference type="Proteomes" id="UP001633002"/>
    </source>
</evidence>
<feature type="compositionally biased region" description="Polar residues" evidence="16">
    <location>
        <begin position="14"/>
        <end position="28"/>
    </location>
</feature>
<dbReference type="InterPro" id="IPR014001">
    <property type="entry name" value="Helicase_ATP-bd"/>
</dbReference>
<evidence type="ECO:0000256" key="12">
    <source>
        <dbReference type="ARBA" id="ARBA00022884"/>
    </source>
</evidence>
<keyword evidence="5" id="KW-0677">Repeat</keyword>
<comment type="similarity">
    <text evidence="14 15">Belongs to the helicase family. Dicer subfamily.</text>
</comment>
<organism evidence="23 24">
    <name type="scientific">Riccia sorocarpa</name>
    <dbReference type="NCBI Taxonomy" id="122646"/>
    <lineage>
        <taxon>Eukaryota</taxon>
        <taxon>Viridiplantae</taxon>
        <taxon>Streptophyta</taxon>
        <taxon>Embryophyta</taxon>
        <taxon>Marchantiophyta</taxon>
        <taxon>Marchantiopsida</taxon>
        <taxon>Marchantiidae</taxon>
        <taxon>Marchantiales</taxon>
        <taxon>Ricciaceae</taxon>
        <taxon>Riccia</taxon>
    </lineage>
</organism>
<dbReference type="SMART" id="SM00490">
    <property type="entry name" value="HELICc"/>
    <property type="match status" value="1"/>
</dbReference>
<dbReference type="Gene3D" id="3.30.160.380">
    <property type="entry name" value="Dicer dimerisation domain"/>
    <property type="match status" value="1"/>
</dbReference>
<dbReference type="FunFam" id="3.30.160.380:FF:000001">
    <property type="entry name" value="Endoribonuclease dicer-like 1"/>
    <property type="match status" value="1"/>
</dbReference>
<dbReference type="Gene3D" id="1.10.1520.10">
    <property type="entry name" value="Ribonuclease III domain"/>
    <property type="match status" value="2"/>
</dbReference>
<dbReference type="Pfam" id="PF02170">
    <property type="entry name" value="PAZ"/>
    <property type="match status" value="1"/>
</dbReference>
<evidence type="ECO:0000256" key="6">
    <source>
        <dbReference type="ARBA" id="ARBA00022741"/>
    </source>
</evidence>
<evidence type="ECO:0000256" key="13">
    <source>
        <dbReference type="ARBA" id="ARBA00023211"/>
    </source>
</evidence>
<dbReference type="SUPFAM" id="SSF69065">
    <property type="entry name" value="RNase III domain-like"/>
    <property type="match status" value="2"/>
</dbReference>
<dbReference type="Pfam" id="PF00636">
    <property type="entry name" value="Ribonuclease_3"/>
    <property type="match status" value="2"/>
</dbReference>
<evidence type="ECO:0000313" key="23">
    <source>
        <dbReference type="EMBL" id="KAL3680222.1"/>
    </source>
</evidence>
<dbReference type="Pfam" id="PF04851">
    <property type="entry name" value="ResIII"/>
    <property type="match status" value="1"/>
</dbReference>
<dbReference type="Gene3D" id="3.40.50.300">
    <property type="entry name" value="P-loop containing nucleotide triphosphate hydrolases"/>
    <property type="match status" value="2"/>
</dbReference>
<evidence type="ECO:0000259" key="17">
    <source>
        <dbReference type="PROSITE" id="PS50137"/>
    </source>
</evidence>
<evidence type="ECO:0000256" key="10">
    <source>
        <dbReference type="ARBA" id="ARBA00022840"/>
    </source>
</evidence>
<evidence type="ECO:0000259" key="18">
    <source>
        <dbReference type="PROSITE" id="PS50142"/>
    </source>
</evidence>
<comment type="cofactor">
    <cofactor evidence="1">
        <name>Mn(2+)</name>
        <dbReference type="ChEBI" id="CHEBI:29035"/>
    </cofactor>
</comment>
<dbReference type="SMART" id="SM00487">
    <property type="entry name" value="DEXDc"/>
    <property type="match status" value="1"/>
</dbReference>
<comment type="caution">
    <text evidence="23">The sequence shown here is derived from an EMBL/GenBank/DDBJ whole genome shotgun (WGS) entry which is preliminary data.</text>
</comment>
<evidence type="ECO:0000256" key="3">
    <source>
        <dbReference type="ARBA" id="ARBA00022722"/>
    </source>
</evidence>
<feature type="region of interest" description="Disordered" evidence="16">
    <location>
        <begin position="1553"/>
        <end position="1573"/>
    </location>
</feature>
<evidence type="ECO:0000256" key="1">
    <source>
        <dbReference type="ARBA" id="ARBA00001936"/>
    </source>
</evidence>
<dbReference type="Gene3D" id="2.170.260.10">
    <property type="entry name" value="paz domain"/>
    <property type="match status" value="1"/>
</dbReference>
<dbReference type="PROSITE" id="PS51192">
    <property type="entry name" value="HELICASE_ATP_BIND_1"/>
    <property type="match status" value="1"/>
</dbReference>
<dbReference type="SUPFAM" id="SSF101690">
    <property type="entry name" value="PAZ domain"/>
    <property type="match status" value="1"/>
</dbReference>
<comment type="cofactor">
    <cofactor evidence="2">
        <name>Mg(2+)</name>
        <dbReference type="ChEBI" id="CHEBI:18420"/>
    </cofactor>
</comment>
<dbReference type="Pfam" id="PF03368">
    <property type="entry name" value="Dicer_dimer"/>
    <property type="match status" value="1"/>
</dbReference>
<keyword evidence="9" id="KW-0347">Helicase</keyword>
<dbReference type="SMART" id="SM00535">
    <property type="entry name" value="RIBOc"/>
    <property type="match status" value="2"/>
</dbReference>
<dbReference type="Pfam" id="PF14709">
    <property type="entry name" value="DND1_DSRM"/>
    <property type="match status" value="1"/>
</dbReference>
<feature type="domain" description="Helicase ATP-binding" evidence="20">
    <location>
        <begin position="52"/>
        <end position="227"/>
    </location>
</feature>
<name>A0ABD3GLY4_9MARC</name>
<evidence type="ECO:0000256" key="5">
    <source>
        <dbReference type="ARBA" id="ARBA00022737"/>
    </source>
</evidence>
<feature type="domain" description="Helicase C-terminal" evidence="21">
    <location>
        <begin position="421"/>
        <end position="579"/>
    </location>
</feature>
<evidence type="ECO:0000256" key="2">
    <source>
        <dbReference type="ARBA" id="ARBA00001946"/>
    </source>
</evidence>
<keyword evidence="24" id="KW-1185">Reference proteome</keyword>
<feature type="domain" description="DRBM" evidence="17">
    <location>
        <begin position="1443"/>
        <end position="1512"/>
    </location>
</feature>
<evidence type="ECO:0000256" key="16">
    <source>
        <dbReference type="SAM" id="MobiDB-lite"/>
    </source>
</evidence>
<dbReference type="PROSITE" id="PS51194">
    <property type="entry name" value="HELICASE_CTER"/>
    <property type="match status" value="1"/>
</dbReference>
<keyword evidence="11" id="KW-0460">Magnesium</keyword>
<evidence type="ECO:0000256" key="14">
    <source>
        <dbReference type="ARBA" id="ARBA00035116"/>
    </source>
</evidence>
<evidence type="ECO:0000259" key="20">
    <source>
        <dbReference type="PROSITE" id="PS51192"/>
    </source>
</evidence>
<evidence type="ECO:0000256" key="11">
    <source>
        <dbReference type="ARBA" id="ARBA00022842"/>
    </source>
</evidence>
<dbReference type="Pfam" id="PF00271">
    <property type="entry name" value="Helicase_C"/>
    <property type="match status" value="1"/>
</dbReference>
<dbReference type="InterPro" id="IPR003100">
    <property type="entry name" value="PAZ_dom"/>
</dbReference>
<dbReference type="CDD" id="cd00593">
    <property type="entry name" value="RIBOc"/>
    <property type="match status" value="2"/>
</dbReference>
<keyword evidence="3" id="KW-0540">Nuclease</keyword>
<evidence type="ECO:0000256" key="8">
    <source>
        <dbReference type="ARBA" id="ARBA00022801"/>
    </source>
</evidence>
<dbReference type="PROSITE" id="PS00517">
    <property type="entry name" value="RNASE_3_1"/>
    <property type="match status" value="1"/>
</dbReference>
<feature type="domain" description="RNase III" evidence="18">
    <location>
        <begin position="1252"/>
        <end position="1417"/>
    </location>
</feature>
<dbReference type="PANTHER" id="PTHR14950:SF79">
    <property type="entry name" value="DICER-LIKE PROTEIN 4"/>
    <property type="match status" value="1"/>
</dbReference>
<evidence type="ECO:0000259" key="21">
    <source>
        <dbReference type="PROSITE" id="PS51194"/>
    </source>
</evidence>
<evidence type="ECO:0000259" key="22">
    <source>
        <dbReference type="PROSITE" id="PS51327"/>
    </source>
</evidence>
<dbReference type="EMBL" id="JBJQOH010000007">
    <property type="protein sequence ID" value="KAL3680222.1"/>
    <property type="molecule type" value="Genomic_DNA"/>
</dbReference>
<dbReference type="InterPro" id="IPR014720">
    <property type="entry name" value="dsRBD_dom"/>
</dbReference>
<dbReference type="SMART" id="SM00358">
    <property type="entry name" value="DSRM"/>
    <property type="match status" value="3"/>
</dbReference>
<dbReference type="InterPro" id="IPR000999">
    <property type="entry name" value="RNase_III_dom"/>
</dbReference>
<dbReference type="CDD" id="cd19869">
    <property type="entry name" value="DSRM_DCL_plant"/>
    <property type="match status" value="1"/>
</dbReference>
<dbReference type="InterPro" id="IPR038248">
    <property type="entry name" value="Dicer_dimer_sf"/>
</dbReference>
<dbReference type="InterPro" id="IPR005034">
    <property type="entry name" value="Dicer_dimerisation"/>
</dbReference>
<evidence type="ECO:0000256" key="15">
    <source>
        <dbReference type="PROSITE-ProRule" id="PRU00657"/>
    </source>
</evidence>
<dbReference type="FunFam" id="1.10.1520.10:FF:000004">
    <property type="entry name" value="Endoribonuclease dicer-like 1"/>
    <property type="match status" value="1"/>
</dbReference>
<keyword evidence="10" id="KW-0067">ATP-binding</keyword>
<dbReference type="GO" id="GO:0004386">
    <property type="term" value="F:helicase activity"/>
    <property type="evidence" value="ECO:0007669"/>
    <property type="project" value="UniProtKB-KW"/>
</dbReference>
<dbReference type="FunFam" id="3.40.50.300:FF:000705">
    <property type="entry name" value="Endoribonuclease dicer-like protein"/>
    <property type="match status" value="1"/>
</dbReference>
<dbReference type="GO" id="GO:0004519">
    <property type="term" value="F:endonuclease activity"/>
    <property type="evidence" value="ECO:0007669"/>
    <property type="project" value="UniProtKB-KW"/>
</dbReference>
<keyword evidence="4" id="KW-0479">Metal-binding</keyword>
<dbReference type="InterPro" id="IPR006935">
    <property type="entry name" value="Helicase/UvrB_N"/>
</dbReference>
<proteinExistence type="inferred from homology"/>
<protein>
    <submittedName>
        <fullName evidence="23">Uncharacterized protein</fullName>
    </submittedName>
</protein>
<dbReference type="PROSITE" id="PS50137">
    <property type="entry name" value="DS_RBD"/>
    <property type="match status" value="1"/>
</dbReference>
<dbReference type="Gene3D" id="3.30.160.20">
    <property type="match status" value="2"/>
</dbReference>
<feature type="domain" description="Dicer dsRNA-binding fold" evidence="22">
    <location>
        <begin position="600"/>
        <end position="690"/>
    </location>
</feature>
<dbReference type="PROSITE" id="PS50142">
    <property type="entry name" value="RNASE_3_2"/>
    <property type="match status" value="2"/>
</dbReference>
<feature type="compositionally biased region" description="Basic and acidic residues" evidence="16">
    <location>
        <begin position="1"/>
        <end position="11"/>
    </location>
</feature>
<dbReference type="InterPro" id="IPR036085">
    <property type="entry name" value="PAZ_dom_sf"/>
</dbReference>
<dbReference type="GO" id="GO:0016787">
    <property type="term" value="F:hydrolase activity"/>
    <property type="evidence" value="ECO:0007669"/>
    <property type="project" value="UniProtKB-KW"/>
</dbReference>
<evidence type="ECO:0000256" key="9">
    <source>
        <dbReference type="ARBA" id="ARBA00022806"/>
    </source>
</evidence>
<dbReference type="SMART" id="SM00949">
    <property type="entry name" value="PAZ"/>
    <property type="match status" value="1"/>
</dbReference>
<evidence type="ECO:0000256" key="7">
    <source>
        <dbReference type="ARBA" id="ARBA00022759"/>
    </source>
</evidence>
<evidence type="ECO:0000259" key="19">
    <source>
        <dbReference type="PROSITE" id="PS50821"/>
    </source>
</evidence>
<sequence>MLETMEKRQENCEEGNTGSSIQGPTVSVNGEMERRRDFINPVRKARRYQLEVLTKALEENTIFVLETGGGKTLIAVLLINALTPRIRKPNSRIAVFLAPNRALVDQQAKEIERHTDLHVGRFSGSTTGDNWDFVWWREQILKYEVIVMTPQILVNNMHHCFFTMEMIELLIFDECHHAQKNHPYANIMRDFYHGRVTHRPKIFGMTASPIISKVHGAEVQQIDDSLIKLESMLDAKMYTLRDRTELESLLPNPLEQIRMYEPSYKSESILKLGGLLESLGSKFLVSIEGVFNLNGEIAYKKQRDEVAAAHRNLIYCLYELGAWCTKKAAELLIDKEDQCLEDATGDAKQLFLREALSALQANTAEDFGYIQNMLSAVLEKSSLTHVEVCFVLDAAKGNDDGLSSGSALLSTRWMSSKLLCLIEILLDFRENFQRCIIFVERVISTKVVANLLNSLPCMSFLRCLPLMGSQSMSEKLQQQTIEKFRTGEVNVLVATDIAEEGLDIQSCFMVIRFDAPKQNRSYIQSRGRARKQGSHYVVLVQRGNADQLNNVGRLKENEKLMWELAANRSDAPLTLTEPESFGVEVFTVESTGASVFTNNSVSLLHRYCAKLPGDQFYRPQPVFSYFQVTGGVICEVRLPLTAPVKVVTGHVCPTKKFAKEVAALECCKRLHEAGALTDYLLPAEPEQSSLDASSDPTKTTDFSMELHPTLIPKALGGNWAAASSEVPLRAYSFHITAEPRDREYAHYALFLEEVLADCVTSLATELYLKKGRLAKVQLVPSGHVIFSGNQLKDAQLFQERILSIMLDDKKMQKMPKKLSSPTQAYWDPRRLYLMLPVVPDTSSSLKVDWASIHDVLSEIPSNVPASFPVNGVEKHLEVKPEGWDYRAPPRSCGVFQTADGPAPVEKVVNSLVETEYNGRLYCVVDVLWDMNGSSPFDGNFATYTDFFKKRYGLDLEYRKQPLLWAKPLKGVHNLIVKRPDNEPGPSEETLVELPPEVCKLEETLVELPPEVCKMRVLGFTTESANTLSLLPSVMHRLEYLLIAVELQKVLLDAFTEASKVSLMRVFQALTTAACNESLDLERLEHIGDSFLKFAVSKRLFLVHVQEQEGQLTKMRSEMISNAFLHRLGVAKEIPLYIHDENSQPREWAMPGRPFRFPCDLSSSAAIHAFSDVTDMSKVNQIKCSEGHRWLQRKTVADVVEALIGAHLVEGGPDAALAFMRWMGVEVEFDPELIARASTRGAGDTPPSQCNNLSKLEGILGYTFTNKYLLFEALTHASYPSPSGTSYERLEFLGDAVLDFLITRHIYECFPDLPPGHLSDLRTATNNNEAYARVAVRNNFQSYVLHDSPFLEERLRKFVSLMDAISQGREPFYGWDWKQFPEAHVEYVNFRFVRYMYRNMVLGDLVESLAAAVFVDTGFDLESVWQVFEPILQPIVTPDTLRLHPVRELEELCSKLKLEREFHYTRKGKLKVVTINVTCTARNVRIVETEALGDQKKRAKRLAAYRALEELKKQGFEHSYRTLTRALVSQGRLSENKSGLDSDDLLALNKTNSGVSEDVSVRPSRCDDQSPSETSLLSQATLEQFLQAAERDKKVLQVLGEEFRSKLRVEQDPGRLDPICSSTGTRNVDAVDSFNPGGKLGSESGNVHSDALTIPSGRDDRNAGLAIAEDLSNDLIKENQFSETAERDKQVLQDLVEKFRSKLTVQEDAGKLDTICSLTEVGNMDCTLDAVDSFNPWEKLDRAVNVGPLTPSASLSGADQVGPELGGLTERDMEVETSTTSRDIGTQTEDIAMGKGSAEFCFGEGYIFQEGTQKKDTTSMSEILAMLSTGDFPRGYKDSCTEDTPVGYGHGVGELLTAQPLEELELPFVNNTKPGSCIPAVGRGCMTGDLFSDSSTHHPLSAVPRGPVLPGWLPKARTYDVTVGRAREELYIICAKNHWAAPVFAPKETSGPPHDRRFTYMVSVTISTGSLEFDIECEGEPMTNTKRAMDSAAERAIAWIRQEVL</sequence>
<feature type="domain" description="RNase III" evidence="18">
    <location>
        <begin position="1030"/>
        <end position="1211"/>
    </location>
</feature>